<dbReference type="EMBL" id="CP036279">
    <property type="protein sequence ID" value="QDU64685.1"/>
    <property type="molecule type" value="Genomic_DNA"/>
</dbReference>
<dbReference type="Gene3D" id="3.40.50.1000">
    <property type="entry name" value="HAD superfamily/HAD-like"/>
    <property type="match status" value="1"/>
</dbReference>
<gene>
    <name evidence="1" type="primary">gph_2</name>
    <name evidence="1" type="ORF">Pan216_55760</name>
</gene>
<reference evidence="1 2" key="1">
    <citation type="submission" date="2019-02" db="EMBL/GenBank/DDBJ databases">
        <title>Deep-cultivation of Planctomycetes and their phenomic and genomic characterization uncovers novel biology.</title>
        <authorList>
            <person name="Wiegand S."/>
            <person name="Jogler M."/>
            <person name="Boedeker C."/>
            <person name="Pinto D."/>
            <person name="Vollmers J."/>
            <person name="Rivas-Marin E."/>
            <person name="Kohn T."/>
            <person name="Peeters S.H."/>
            <person name="Heuer A."/>
            <person name="Rast P."/>
            <person name="Oberbeckmann S."/>
            <person name="Bunk B."/>
            <person name="Jeske O."/>
            <person name="Meyerdierks A."/>
            <person name="Storesund J.E."/>
            <person name="Kallscheuer N."/>
            <person name="Luecker S."/>
            <person name="Lage O.M."/>
            <person name="Pohl T."/>
            <person name="Merkel B.J."/>
            <person name="Hornburger P."/>
            <person name="Mueller R.-W."/>
            <person name="Bruemmer F."/>
            <person name="Labrenz M."/>
            <person name="Spormann A.M."/>
            <person name="Op den Camp H."/>
            <person name="Overmann J."/>
            <person name="Amann R."/>
            <person name="Jetten M.S.M."/>
            <person name="Mascher T."/>
            <person name="Medema M.H."/>
            <person name="Devos D.P."/>
            <person name="Kaster A.-K."/>
            <person name="Ovreas L."/>
            <person name="Rohde M."/>
            <person name="Galperin M.Y."/>
            <person name="Jogler C."/>
        </authorList>
    </citation>
    <scope>NUCLEOTIDE SEQUENCE [LARGE SCALE GENOMIC DNA]</scope>
    <source>
        <strain evidence="1 2">Pan216</strain>
    </source>
</reference>
<dbReference type="OrthoDB" id="367448at2"/>
<evidence type="ECO:0000313" key="2">
    <source>
        <dbReference type="Proteomes" id="UP000317093"/>
    </source>
</evidence>
<sequence>MSASIIDHLRQSATSLEPVPTAETPVLEELPDVRAVLFDIYGTLLVSGSGDVGTLRQAAREDVFAEALASVGLKCRVAGHVGFSAFLATIERDHAEGRQRGTPFPEVEIRSVWRRTIAALRGRGDVEGPELDDDAIEQLAIAYESRVNPTWPMPHAAKVIRSLAERGYPLGIVSNAQFFTPMLFEAYFRCSLIELEMEPDLLVFSFEHLAAKPGPELFARALNALRGRGIEDSQTLYVGNDMLNDVMAASKAGLKTALFAGDKRSLRLRREDSRCDGIRPNLVLTELDQLTDCLTRPPI</sequence>
<dbReference type="RefSeq" id="WP_145263051.1">
    <property type="nucleotide sequence ID" value="NZ_CP036279.1"/>
</dbReference>
<dbReference type="PANTHER" id="PTHR46191">
    <property type="match status" value="1"/>
</dbReference>
<dbReference type="GO" id="GO:0008967">
    <property type="term" value="F:phosphoglycolate phosphatase activity"/>
    <property type="evidence" value="ECO:0007669"/>
    <property type="project" value="UniProtKB-EC"/>
</dbReference>
<dbReference type="SUPFAM" id="SSF56784">
    <property type="entry name" value="HAD-like"/>
    <property type="match status" value="1"/>
</dbReference>
<dbReference type="Pfam" id="PF00702">
    <property type="entry name" value="Hydrolase"/>
    <property type="match status" value="1"/>
</dbReference>
<organism evidence="1 2">
    <name type="scientific">Kolteria novifilia</name>
    <dbReference type="NCBI Taxonomy" id="2527975"/>
    <lineage>
        <taxon>Bacteria</taxon>
        <taxon>Pseudomonadati</taxon>
        <taxon>Planctomycetota</taxon>
        <taxon>Planctomycetia</taxon>
        <taxon>Kolteriales</taxon>
        <taxon>Kolteriaceae</taxon>
        <taxon>Kolteria</taxon>
    </lineage>
</organism>
<dbReference type="PANTHER" id="PTHR46191:SF2">
    <property type="entry name" value="HALOACID DEHALOGENASE-LIKE HYDROLASE DOMAIN-CONTAINING PROTEIN 3"/>
    <property type="match status" value="1"/>
</dbReference>
<dbReference type="SFLD" id="SFLDS00003">
    <property type="entry name" value="Haloacid_Dehalogenase"/>
    <property type="match status" value="1"/>
</dbReference>
<evidence type="ECO:0000313" key="1">
    <source>
        <dbReference type="EMBL" id="QDU64685.1"/>
    </source>
</evidence>
<dbReference type="InterPro" id="IPR036412">
    <property type="entry name" value="HAD-like_sf"/>
</dbReference>
<protein>
    <submittedName>
        <fullName evidence="1">Phosphoglycolate phosphatase</fullName>
        <ecNumber evidence="1">3.1.3.18</ecNumber>
    </submittedName>
</protein>
<accession>A0A518BCH6</accession>
<keyword evidence="2" id="KW-1185">Reference proteome</keyword>
<dbReference type="AlphaFoldDB" id="A0A518BCH6"/>
<proteinExistence type="predicted"/>
<keyword evidence="1" id="KW-0378">Hydrolase</keyword>
<dbReference type="InterPro" id="IPR051828">
    <property type="entry name" value="HAD-like_hydrolase_domain"/>
</dbReference>
<dbReference type="KEGG" id="knv:Pan216_55760"/>
<dbReference type="SFLD" id="SFLDG01129">
    <property type="entry name" value="C1.5:_HAD__Beta-PGM__Phosphata"/>
    <property type="match status" value="1"/>
</dbReference>
<name>A0A518BCH6_9BACT</name>
<dbReference type="EC" id="3.1.3.18" evidence="1"/>
<dbReference type="InterPro" id="IPR023214">
    <property type="entry name" value="HAD_sf"/>
</dbReference>
<dbReference type="Proteomes" id="UP000317093">
    <property type="component" value="Chromosome"/>
</dbReference>